<proteinExistence type="predicted"/>
<comment type="caution">
    <text evidence="2">The sequence shown here is derived from an EMBL/GenBank/DDBJ whole genome shotgun (WGS) entry which is preliminary data.</text>
</comment>
<sequence length="148" mass="16525">MEHDNVKKILQLDNQSNRRPVPKAKSLRPIRGGQCLGQKSKTHKKRLVPRAKNPRPTRVETPLFPSPPSTETTLLLPLAIFLQSSVYPIGIAAFQLLVRFSLTADVEPHYLNNRLKPCYGPPSSQISSRQPGIAPRNILHTVEGLQIP</sequence>
<dbReference type="AlphaFoldDB" id="A0A371GYJ2"/>
<reference evidence="2" key="1">
    <citation type="submission" date="2018-05" db="EMBL/GenBank/DDBJ databases">
        <title>Draft genome of Mucuna pruriens seed.</title>
        <authorList>
            <person name="Nnadi N.E."/>
            <person name="Vos R."/>
            <person name="Hasami M.H."/>
            <person name="Devisetty U.K."/>
            <person name="Aguiy J.C."/>
        </authorList>
    </citation>
    <scope>NUCLEOTIDE SEQUENCE [LARGE SCALE GENOMIC DNA]</scope>
    <source>
        <strain evidence="2">JCA_2017</strain>
    </source>
</reference>
<name>A0A371GYJ2_MUCPR</name>
<dbReference type="Proteomes" id="UP000257109">
    <property type="component" value="Unassembled WGS sequence"/>
</dbReference>
<feature type="non-terminal residue" evidence="2">
    <location>
        <position position="1"/>
    </location>
</feature>
<feature type="compositionally biased region" description="Basic residues" evidence="1">
    <location>
        <begin position="40"/>
        <end position="55"/>
    </location>
</feature>
<organism evidence="2 3">
    <name type="scientific">Mucuna pruriens</name>
    <name type="common">Velvet bean</name>
    <name type="synonym">Dolichos pruriens</name>
    <dbReference type="NCBI Taxonomy" id="157652"/>
    <lineage>
        <taxon>Eukaryota</taxon>
        <taxon>Viridiplantae</taxon>
        <taxon>Streptophyta</taxon>
        <taxon>Embryophyta</taxon>
        <taxon>Tracheophyta</taxon>
        <taxon>Spermatophyta</taxon>
        <taxon>Magnoliopsida</taxon>
        <taxon>eudicotyledons</taxon>
        <taxon>Gunneridae</taxon>
        <taxon>Pentapetalae</taxon>
        <taxon>rosids</taxon>
        <taxon>fabids</taxon>
        <taxon>Fabales</taxon>
        <taxon>Fabaceae</taxon>
        <taxon>Papilionoideae</taxon>
        <taxon>50 kb inversion clade</taxon>
        <taxon>NPAAA clade</taxon>
        <taxon>indigoferoid/millettioid clade</taxon>
        <taxon>Phaseoleae</taxon>
        <taxon>Mucuna</taxon>
    </lineage>
</organism>
<feature type="region of interest" description="Disordered" evidence="1">
    <location>
        <begin position="1"/>
        <end position="66"/>
    </location>
</feature>
<accession>A0A371GYJ2</accession>
<evidence type="ECO:0000313" key="2">
    <source>
        <dbReference type="EMBL" id="RDX95642.1"/>
    </source>
</evidence>
<evidence type="ECO:0000256" key="1">
    <source>
        <dbReference type="SAM" id="MobiDB-lite"/>
    </source>
</evidence>
<protein>
    <submittedName>
        <fullName evidence="2">Uncharacterized protein</fullName>
    </submittedName>
</protein>
<evidence type="ECO:0000313" key="3">
    <source>
        <dbReference type="Proteomes" id="UP000257109"/>
    </source>
</evidence>
<keyword evidence="3" id="KW-1185">Reference proteome</keyword>
<dbReference type="EMBL" id="QJKJ01004081">
    <property type="protein sequence ID" value="RDX95642.1"/>
    <property type="molecule type" value="Genomic_DNA"/>
</dbReference>
<gene>
    <name evidence="2" type="ORF">CR513_21810</name>
</gene>